<dbReference type="EMBL" id="WJBE01000023">
    <property type="protein sequence ID" value="MBC3901234.1"/>
    <property type="molecule type" value="Genomic_DNA"/>
</dbReference>
<accession>A0ABR6Z1E2</accession>
<comment type="caution">
    <text evidence="1">The sequence shown here is derived from an EMBL/GenBank/DDBJ whole genome shotgun (WGS) entry which is preliminary data.</text>
</comment>
<organism evidence="1 2">
    <name type="scientific">Acetobacterium malicum</name>
    <dbReference type="NCBI Taxonomy" id="52692"/>
    <lineage>
        <taxon>Bacteria</taxon>
        <taxon>Bacillati</taxon>
        <taxon>Bacillota</taxon>
        <taxon>Clostridia</taxon>
        <taxon>Eubacteriales</taxon>
        <taxon>Eubacteriaceae</taxon>
        <taxon>Acetobacterium</taxon>
    </lineage>
</organism>
<evidence type="ECO:0000313" key="1">
    <source>
        <dbReference type="EMBL" id="MBC3901234.1"/>
    </source>
</evidence>
<dbReference type="RefSeq" id="WP_186895302.1">
    <property type="nucleotide sequence ID" value="NZ_WJBE01000023.1"/>
</dbReference>
<dbReference type="Proteomes" id="UP000622405">
    <property type="component" value="Unassembled WGS sequence"/>
</dbReference>
<protein>
    <submittedName>
        <fullName evidence="1">Uncharacterized protein</fullName>
    </submittedName>
</protein>
<sequence>MNQLTLNNYFSLSDLENTVTKISQHINHSQIKQLFEQPQKSCLKFLKSLWTDVDIESHCKLTNIDFDQVSKPADIQIPETIDPQCQECLNASKHKLSAVEKLFLSNYNLAMNDFEDDKIKGSYSSNQQYL</sequence>
<reference evidence="1 2" key="1">
    <citation type="journal article" date="2020" name="mSystems">
        <title>Defining Genomic and Predicted Metabolic Features of the Acetobacterium Genus.</title>
        <authorList>
            <person name="Ross D.E."/>
            <person name="Marshall C.W."/>
            <person name="Gulliver D."/>
            <person name="May H.D."/>
            <person name="Norman R.S."/>
        </authorList>
    </citation>
    <scope>NUCLEOTIDE SEQUENCE [LARGE SCALE GENOMIC DNA]</scope>
    <source>
        <strain evidence="1 2">DSM 4132</strain>
    </source>
</reference>
<gene>
    <name evidence="1" type="ORF">GH811_16610</name>
</gene>
<evidence type="ECO:0000313" key="2">
    <source>
        <dbReference type="Proteomes" id="UP000622405"/>
    </source>
</evidence>
<name>A0ABR6Z1E2_9FIRM</name>
<keyword evidence="2" id="KW-1185">Reference proteome</keyword>
<proteinExistence type="predicted"/>